<keyword evidence="1" id="KW-0472">Membrane</keyword>
<feature type="transmembrane region" description="Helical" evidence="1">
    <location>
        <begin position="324"/>
        <end position="346"/>
    </location>
</feature>
<evidence type="ECO:0000313" key="5">
    <source>
        <dbReference type="Proteomes" id="UP000593932"/>
    </source>
</evidence>
<sequence>MPEAGAPPSRRASSAASLANRIPALLSLIALMLCAFTAAASPRIGVVTMQPGEIFFERFGHNAILVEDPADDTAISYNFGYFDPSEPDFIARFIRGEMSYQLVALPLQDDLSYYGDVGRGVSLQWLDLDPADAAELAAALAENARPENAHYRYDYFLDNCSTRVRDALDLALDGGLARQMGGSRGDTFRSEATRLASPDFWMWLGFDLGLGPAADQPLSNWGDAFVPMRLAASLRDAHSPDGAPLVVEELELLPHRLDPEPVATPRRWWLWLLAGGIIGGALALTGRVRPRPVAGLALPFWMISGVLGALMLFIWFATAHRFGWANYNLLLMSPLAWGLLPGGWRLARGRAAGRWFDILLQAMPVLAIIALFTHWLQSLPQQNGHWIVLLLPIHLGLMLGLRKRARTEH</sequence>
<evidence type="ECO:0000256" key="1">
    <source>
        <dbReference type="SAM" id="Phobius"/>
    </source>
</evidence>
<reference evidence="4 5" key="1">
    <citation type="submission" date="2020-10" db="EMBL/GenBank/DDBJ databases">
        <title>complete genome sequencing of Lysobacter sp. H23M41.</title>
        <authorList>
            <person name="Bae J.-W."/>
            <person name="Lee S.-Y."/>
        </authorList>
    </citation>
    <scope>NUCLEOTIDE SEQUENCE [LARGE SCALE GENOMIC DNA]</scope>
    <source>
        <strain evidence="4 5">H23M41</strain>
    </source>
</reference>
<evidence type="ECO:0000259" key="3">
    <source>
        <dbReference type="Pfam" id="PF25221"/>
    </source>
</evidence>
<keyword evidence="1" id="KW-0812">Transmembrane</keyword>
<accession>A0A7S6UM76</accession>
<feature type="transmembrane region" description="Helical" evidence="1">
    <location>
        <begin position="383"/>
        <end position="401"/>
    </location>
</feature>
<name>A0A7S6UM76_9GAMM</name>
<proteinExistence type="predicted"/>
<feature type="domain" description="Lnb-like transmembrane" evidence="3">
    <location>
        <begin position="277"/>
        <end position="382"/>
    </location>
</feature>
<feature type="transmembrane region" description="Helical" evidence="1">
    <location>
        <begin position="298"/>
        <end position="318"/>
    </location>
</feature>
<organism evidence="4 5">
    <name type="scientific">Novilysobacter avium</name>
    <dbReference type="NCBI Taxonomy" id="2781023"/>
    <lineage>
        <taxon>Bacteria</taxon>
        <taxon>Pseudomonadati</taxon>
        <taxon>Pseudomonadota</taxon>
        <taxon>Gammaproteobacteria</taxon>
        <taxon>Lysobacterales</taxon>
        <taxon>Lysobacteraceae</taxon>
        <taxon>Novilysobacter</taxon>
    </lineage>
</organism>
<keyword evidence="5" id="KW-1185">Reference proteome</keyword>
<feature type="domain" description="Lnb N-terminal periplasmic" evidence="2">
    <location>
        <begin position="46"/>
        <end position="176"/>
    </location>
</feature>
<dbReference type="RefSeq" id="WP_194035287.1">
    <property type="nucleotide sequence ID" value="NZ_CP063657.1"/>
</dbReference>
<dbReference type="EMBL" id="CP063657">
    <property type="protein sequence ID" value="QOW22794.1"/>
    <property type="molecule type" value="Genomic_DNA"/>
</dbReference>
<feature type="transmembrane region" description="Helical" evidence="1">
    <location>
        <begin position="268"/>
        <end position="286"/>
    </location>
</feature>
<dbReference type="Pfam" id="PF13387">
    <property type="entry name" value="Lnb_N"/>
    <property type="match status" value="1"/>
</dbReference>
<evidence type="ECO:0000313" key="4">
    <source>
        <dbReference type="EMBL" id="QOW22794.1"/>
    </source>
</evidence>
<dbReference type="Proteomes" id="UP000593932">
    <property type="component" value="Chromosome"/>
</dbReference>
<gene>
    <name evidence="4" type="ORF">INQ42_04245</name>
</gene>
<keyword evidence="1" id="KW-1133">Transmembrane helix</keyword>
<dbReference type="InterPro" id="IPR025178">
    <property type="entry name" value="Lnb_N"/>
</dbReference>
<dbReference type="Pfam" id="PF25221">
    <property type="entry name" value="5TMH_Lnb"/>
    <property type="match status" value="1"/>
</dbReference>
<protein>
    <submittedName>
        <fullName evidence="4">DUF4105 domain-containing protein</fullName>
    </submittedName>
</protein>
<feature type="transmembrane region" description="Helical" evidence="1">
    <location>
        <begin position="358"/>
        <end position="377"/>
    </location>
</feature>
<evidence type="ECO:0000259" key="2">
    <source>
        <dbReference type="Pfam" id="PF13387"/>
    </source>
</evidence>
<dbReference type="InterPro" id="IPR057436">
    <property type="entry name" value="5TMH_Lnb"/>
</dbReference>